<dbReference type="GO" id="GO:0017004">
    <property type="term" value="P:cytochrome complex assembly"/>
    <property type="evidence" value="ECO:0007669"/>
    <property type="project" value="UniProtKB-KW"/>
</dbReference>
<evidence type="ECO:0000256" key="1">
    <source>
        <dbReference type="ARBA" id="ARBA00004196"/>
    </source>
</evidence>
<dbReference type="InterPro" id="IPR017560">
    <property type="entry name" value="Cyt_c_biogenesis_CcmI"/>
</dbReference>
<dbReference type="InterPro" id="IPR011990">
    <property type="entry name" value="TPR-like_helical_dom_sf"/>
</dbReference>
<dbReference type="GO" id="GO:0030313">
    <property type="term" value="C:cell envelope"/>
    <property type="evidence" value="ECO:0007669"/>
    <property type="project" value="UniProtKB-SubCell"/>
</dbReference>
<evidence type="ECO:0000256" key="3">
    <source>
        <dbReference type="ARBA" id="ARBA00022748"/>
    </source>
</evidence>
<keyword evidence="3" id="KW-0201">Cytochrome c-type biogenesis</keyword>
<dbReference type="InterPro" id="IPR019734">
    <property type="entry name" value="TPR_rpt"/>
</dbReference>
<gene>
    <name evidence="8" type="primary">ccmI</name>
    <name evidence="8" type="ORF">VCB98_05645</name>
</gene>
<evidence type="ECO:0000256" key="2">
    <source>
        <dbReference type="ARBA" id="ARBA00022737"/>
    </source>
</evidence>
<dbReference type="InterPro" id="IPR051263">
    <property type="entry name" value="C-type_cytochrome_biogenesis"/>
</dbReference>
<accession>A0AAP6JEC9</accession>
<dbReference type="Pfam" id="PF23914">
    <property type="entry name" value="TPR_CcmH_CycH"/>
    <property type="match status" value="1"/>
</dbReference>
<evidence type="ECO:0000313" key="8">
    <source>
        <dbReference type="EMBL" id="MEA5445298.1"/>
    </source>
</evidence>
<feature type="repeat" description="TPR" evidence="5">
    <location>
        <begin position="153"/>
        <end position="186"/>
    </location>
</feature>
<name>A0AAP6JEC9_9GAMM</name>
<dbReference type="EMBL" id="JAYGII010000008">
    <property type="protein sequence ID" value="MEA5445298.1"/>
    <property type="molecule type" value="Genomic_DNA"/>
</dbReference>
<comment type="caution">
    <text evidence="8">The sequence shown here is derived from an EMBL/GenBank/DDBJ whole genome shotgun (WGS) entry which is preliminary data.</text>
</comment>
<evidence type="ECO:0000259" key="6">
    <source>
        <dbReference type="Pfam" id="PF23892"/>
    </source>
</evidence>
<evidence type="ECO:0000313" key="9">
    <source>
        <dbReference type="Proteomes" id="UP001302316"/>
    </source>
</evidence>
<dbReference type="PANTHER" id="PTHR47870:SF4">
    <property type="entry name" value="CYTOCHROME C-TYPE BIOGENESIS PROTEIN CYCH"/>
    <property type="match status" value="1"/>
</dbReference>
<dbReference type="Pfam" id="PF23892">
    <property type="entry name" value="Ig_CycH"/>
    <property type="match status" value="1"/>
</dbReference>
<dbReference type="NCBIfam" id="TIGR03142">
    <property type="entry name" value="cytochro_ccmI"/>
    <property type="match status" value="1"/>
</dbReference>
<dbReference type="RefSeq" id="WP_346050927.1">
    <property type="nucleotide sequence ID" value="NZ_JAYGII010000008.1"/>
</dbReference>
<organism evidence="8 9">
    <name type="scientific">Natronospira elongata</name>
    <dbReference type="NCBI Taxonomy" id="3110268"/>
    <lineage>
        <taxon>Bacteria</taxon>
        <taxon>Pseudomonadati</taxon>
        <taxon>Pseudomonadota</taxon>
        <taxon>Gammaproteobacteria</taxon>
        <taxon>Natronospirales</taxon>
        <taxon>Natronospiraceae</taxon>
        <taxon>Natronospira</taxon>
    </lineage>
</organism>
<evidence type="ECO:0000256" key="4">
    <source>
        <dbReference type="ARBA" id="ARBA00022803"/>
    </source>
</evidence>
<dbReference type="AlphaFoldDB" id="A0AAP6JEC9"/>
<dbReference type="InterPro" id="IPR056413">
    <property type="entry name" value="TPR_CcmH_CycH"/>
</dbReference>
<dbReference type="PANTHER" id="PTHR47870">
    <property type="entry name" value="CYTOCHROME C-TYPE BIOGENESIS PROTEIN CCMH"/>
    <property type="match status" value="1"/>
</dbReference>
<dbReference type="SMART" id="SM00028">
    <property type="entry name" value="TPR"/>
    <property type="match status" value="2"/>
</dbReference>
<sequence length="402" mass="43064">MMTFVTLSALLVVAALLLAAGPLIRRRGGKVSREAVDAVAVTRARQLAELEQELEDGDIDNRTYELSRRQIESEASDRQADAESGPAIQTGKPVSAIVLAVLLPLATLGIYLQVGDPDAIDRGSMNPMAGGDMDMAAAVDALESRLAQQPDDLEGWMLLGRSRISLGQYDQAVEAYRQAVEIAGEDNPRVLANYAEAITLADPSRMVTHAAPLFRHVLDLDPSHPKGLWYGGLITMEEGDPESAVALWERLLDQDPPDAFRQVVEERIAVASGEEGELAVTEGEENGAAVTVEVELAEQFQDDIDGSATVFLIARPAQAADAPPLAGIRLTAAALPGPFRLGDENAMLDGHQISQHERVEIIARVSESGDATPRPGDIIGTTTVELDNGSGEARVLMDHRME</sequence>
<evidence type="ECO:0000256" key="5">
    <source>
        <dbReference type="PROSITE-ProRule" id="PRU00339"/>
    </source>
</evidence>
<feature type="domain" description="Cytochrome c-type biogenesis protein H TPR" evidence="7">
    <location>
        <begin position="133"/>
        <end position="258"/>
    </location>
</feature>
<reference evidence="8 9" key="1">
    <citation type="submission" date="2023-12" db="EMBL/GenBank/DDBJ databases">
        <title>Whole-genome sequencing of halo(alkali)philic microorganisms from hypersaline lakes.</title>
        <authorList>
            <person name="Sorokin D.Y."/>
            <person name="Merkel A.Y."/>
            <person name="Messina E."/>
            <person name="Yakimov M."/>
        </authorList>
    </citation>
    <scope>NUCLEOTIDE SEQUENCE [LARGE SCALE GENOMIC DNA]</scope>
    <source>
        <strain evidence="8 9">AB-CW1</strain>
    </source>
</reference>
<keyword evidence="9" id="KW-1185">Reference proteome</keyword>
<dbReference type="GO" id="GO:0005886">
    <property type="term" value="C:plasma membrane"/>
    <property type="evidence" value="ECO:0007669"/>
    <property type="project" value="TreeGrafter"/>
</dbReference>
<dbReference type="PROSITE" id="PS50005">
    <property type="entry name" value="TPR"/>
    <property type="match status" value="1"/>
</dbReference>
<dbReference type="InterPro" id="IPR056412">
    <property type="entry name" value="Ig_CycH"/>
</dbReference>
<keyword evidence="2" id="KW-0677">Repeat</keyword>
<evidence type="ECO:0000259" key="7">
    <source>
        <dbReference type="Pfam" id="PF23914"/>
    </source>
</evidence>
<protein>
    <submittedName>
        <fullName evidence="8">C-type cytochrome biogenesis protein CcmI</fullName>
    </submittedName>
</protein>
<dbReference type="SUPFAM" id="SSF48452">
    <property type="entry name" value="TPR-like"/>
    <property type="match status" value="1"/>
</dbReference>
<proteinExistence type="predicted"/>
<feature type="domain" description="Cytochrome c-type biogenesis protein H Ig-like" evidence="6">
    <location>
        <begin position="290"/>
        <end position="395"/>
    </location>
</feature>
<dbReference type="Gene3D" id="1.25.40.10">
    <property type="entry name" value="Tetratricopeptide repeat domain"/>
    <property type="match status" value="1"/>
</dbReference>
<comment type="subcellular location">
    <subcellularLocation>
        <location evidence="1">Cell envelope</location>
    </subcellularLocation>
</comment>
<keyword evidence="4 5" id="KW-0802">TPR repeat</keyword>
<dbReference type="Proteomes" id="UP001302316">
    <property type="component" value="Unassembled WGS sequence"/>
</dbReference>